<dbReference type="AlphaFoldDB" id="A0A8X7ZKZ1"/>
<gene>
    <name evidence="4" type="ORF">POTOM_025368</name>
</gene>
<dbReference type="Pfam" id="PF12874">
    <property type="entry name" value="zf-met"/>
    <property type="match status" value="1"/>
</dbReference>
<evidence type="ECO:0000256" key="2">
    <source>
        <dbReference type="SAM" id="MobiDB-lite"/>
    </source>
</evidence>
<dbReference type="PROSITE" id="PS00028">
    <property type="entry name" value="ZINC_FINGER_C2H2_1"/>
    <property type="match status" value="1"/>
</dbReference>
<dbReference type="EMBL" id="JAAWWB010000012">
    <property type="protein sequence ID" value="KAG6769707.1"/>
    <property type="molecule type" value="Genomic_DNA"/>
</dbReference>
<organism evidence="4 5">
    <name type="scientific">Populus tomentosa</name>
    <name type="common">Chinese white poplar</name>
    <dbReference type="NCBI Taxonomy" id="118781"/>
    <lineage>
        <taxon>Eukaryota</taxon>
        <taxon>Viridiplantae</taxon>
        <taxon>Streptophyta</taxon>
        <taxon>Embryophyta</taxon>
        <taxon>Tracheophyta</taxon>
        <taxon>Spermatophyta</taxon>
        <taxon>Magnoliopsida</taxon>
        <taxon>eudicotyledons</taxon>
        <taxon>Gunneridae</taxon>
        <taxon>Pentapetalae</taxon>
        <taxon>rosids</taxon>
        <taxon>fabids</taxon>
        <taxon>Malpighiales</taxon>
        <taxon>Salicaceae</taxon>
        <taxon>Saliceae</taxon>
        <taxon>Populus</taxon>
    </lineage>
</organism>
<dbReference type="InterPro" id="IPR013087">
    <property type="entry name" value="Znf_C2H2_type"/>
</dbReference>
<feature type="domain" description="C2H2-type" evidence="3">
    <location>
        <begin position="62"/>
        <end position="88"/>
    </location>
</feature>
<evidence type="ECO:0000259" key="3">
    <source>
        <dbReference type="PROSITE" id="PS50157"/>
    </source>
</evidence>
<protein>
    <recommendedName>
        <fullName evidence="3">C2H2-type domain-containing protein</fullName>
    </recommendedName>
</protein>
<evidence type="ECO:0000313" key="5">
    <source>
        <dbReference type="Proteomes" id="UP000886885"/>
    </source>
</evidence>
<evidence type="ECO:0000256" key="1">
    <source>
        <dbReference type="PROSITE-ProRule" id="PRU00042"/>
    </source>
</evidence>
<keyword evidence="5" id="KW-1185">Reference proteome</keyword>
<sequence>MCMIYSLMPLPRGYYFQIIDDWLTDCADLKKTGVHIATPHPSKQAAKTPANSQRKEQAQKSFSCSSCNRSFGSENALQSHSKAKHSAA</sequence>
<dbReference type="PROSITE" id="PS50157">
    <property type="entry name" value="ZINC_FINGER_C2H2_2"/>
    <property type="match status" value="1"/>
</dbReference>
<accession>A0A8X7ZKZ1</accession>
<dbReference type="GO" id="GO:0008270">
    <property type="term" value="F:zinc ion binding"/>
    <property type="evidence" value="ECO:0007669"/>
    <property type="project" value="UniProtKB-KW"/>
</dbReference>
<reference evidence="4" key="1">
    <citation type="journal article" date="2020" name="bioRxiv">
        <title>Hybrid origin of Populus tomentosa Carr. identified through genome sequencing and phylogenomic analysis.</title>
        <authorList>
            <person name="An X."/>
            <person name="Gao K."/>
            <person name="Chen Z."/>
            <person name="Li J."/>
            <person name="Yang X."/>
            <person name="Yang X."/>
            <person name="Zhou J."/>
            <person name="Guo T."/>
            <person name="Zhao T."/>
            <person name="Huang S."/>
            <person name="Miao D."/>
            <person name="Khan W.U."/>
            <person name="Rao P."/>
            <person name="Ye M."/>
            <person name="Lei B."/>
            <person name="Liao W."/>
            <person name="Wang J."/>
            <person name="Ji L."/>
            <person name="Li Y."/>
            <person name="Guo B."/>
            <person name="Mustafa N.S."/>
            <person name="Li S."/>
            <person name="Yun Q."/>
            <person name="Keller S.R."/>
            <person name="Mao J."/>
            <person name="Zhang R."/>
            <person name="Strauss S.H."/>
        </authorList>
    </citation>
    <scope>NUCLEOTIDE SEQUENCE</scope>
    <source>
        <strain evidence="4">GM15</strain>
        <tissue evidence="4">Leaf</tissue>
    </source>
</reference>
<keyword evidence="1" id="KW-0862">Zinc</keyword>
<keyword evidence="1" id="KW-0479">Metal-binding</keyword>
<comment type="caution">
    <text evidence="4">The sequence shown here is derived from an EMBL/GenBank/DDBJ whole genome shotgun (WGS) entry which is preliminary data.</text>
</comment>
<name>A0A8X7ZKZ1_POPTO</name>
<feature type="region of interest" description="Disordered" evidence="2">
    <location>
        <begin position="38"/>
        <end position="61"/>
    </location>
</feature>
<dbReference type="Proteomes" id="UP000886885">
    <property type="component" value="Chromosome 6D"/>
</dbReference>
<evidence type="ECO:0000313" key="4">
    <source>
        <dbReference type="EMBL" id="KAG6769707.1"/>
    </source>
</evidence>
<proteinExistence type="predicted"/>
<dbReference type="OrthoDB" id="2019803at2759"/>
<dbReference type="SMART" id="SM00355">
    <property type="entry name" value="ZnF_C2H2"/>
    <property type="match status" value="1"/>
</dbReference>
<keyword evidence="1" id="KW-0863">Zinc-finger</keyword>